<reference evidence="2 4" key="2">
    <citation type="submission" date="2020-08" db="EMBL/GenBank/DDBJ databases">
        <title>Genomic Encyclopedia of Type Strains, Phase IV (KMG-IV): sequencing the most valuable type-strain genomes for metagenomic binning, comparative biology and taxonomic classification.</title>
        <authorList>
            <person name="Goeker M."/>
        </authorList>
    </citation>
    <scope>NUCLEOTIDE SEQUENCE [LARGE SCALE GENOMIC DNA]</scope>
    <source>
        <strain evidence="2 4">DSM 10368</strain>
    </source>
</reference>
<dbReference type="Proteomes" id="UP000075755">
    <property type="component" value="Chromosome"/>
</dbReference>
<sequence length="48" mass="5787">MIIVTIFALTMPPSPMFEQKFADQVDADRYESFWRRLGQCHIRRQVRT</sequence>
<evidence type="ECO:0000313" key="2">
    <source>
        <dbReference type="EMBL" id="MBB3705812.1"/>
    </source>
</evidence>
<organism evidence="1 3">
    <name type="scientific">Aminobacter aminovorans</name>
    <name type="common">Chelatobacter heintzii</name>
    <dbReference type="NCBI Taxonomy" id="83263"/>
    <lineage>
        <taxon>Bacteria</taxon>
        <taxon>Pseudomonadati</taxon>
        <taxon>Pseudomonadota</taxon>
        <taxon>Alphaproteobacteria</taxon>
        <taxon>Hyphomicrobiales</taxon>
        <taxon>Phyllobacteriaceae</taxon>
        <taxon>Aminobacter</taxon>
    </lineage>
</organism>
<dbReference type="KEGG" id="aak:AA2016_2277"/>
<evidence type="ECO:0000313" key="1">
    <source>
        <dbReference type="EMBL" id="AMS41205.1"/>
    </source>
</evidence>
<proteinExistence type="predicted"/>
<dbReference type="AlphaFoldDB" id="A0AAC9FDE6"/>
<dbReference type="EMBL" id="CP015005">
    <property type="protein sequence ID" value="AMS41205.1"/>
    <property type="molecule type" value="Genomic_DNA"/>
</dbReference>
<dbReference type="RefSeq" id="WP_157097036.1">
    <property type="nucleotide sequence ID" value="NZ_CP015005.1"/>
</dbReference>
<name>A0AAC9FDE6_AMIAI</name>
<dbReference type="EMBL" id="JACICB010000007">
    <property type="protein sequence ID" value="MBB3705812.1"/>
    <property type="molecule type" value="Genomic_DNA"/>
</dbReference>
<gene>
    <name evidence="1" type="ORF">AA2016_2277</name>
    <name evidence="2" type="ORF">FHS67_002131</name>
</gene>
<evidence type="ECO:0000313" key="3">
    <source>
        <dbReference type="Proteomes" id="UP000075755"/>
    </source>
</evidence>
<accession>A0AAC9FDE6</accession>
<reference evidence="1 3" key="1">
    <citation type="submission" date="2016-03" db="EMBL/GenBank/DDBJ databases">
        <title>Complete genome of Aminobacter aminovorans KCTC 2477.</title>
        <authorList>
            <person name="Kim K.M."/>
        </authorList>
    </citation>
    <scope>NUCLEOTIDE SEQUENCE [LARGE SCALE GENOMIC DNA]</scope>
    <source>
        <strain evidence="1 3">KCTC 2477</strain>
    </source>
</reference>
<evidence type="ECO:0000313" key="4">
    <source>
        <dbReference type="Proteomes" id="UP000577697"/>
    </source>
</evidence>
<dbReference type="Proteomes" id="UP000577697">
    <property type="component" value="Unassembled WGS sequence"/>
</dbReference>
<keyword evidence="4" id="KW-1185">Reference proteome</keyword>
<protein>
    <submittedName>
        <fullName evidence="1">Uncharacterized protein</fullName>
    </submittedName>
</protein>